<accession>A0ABN6NEX9</accession>
<keyword evidence="2" id="KW-1185">Reference proteome</keyword>
<dbReference type="EMBL" id="AP025593">
    <property type="protein sequence ID" value="BDG16198.1"/>
    <property type="molecule type" value="Genomic_DNA"/>
</dbReference>
<reference evidence="1 2" key="1">
    <citation type="journal article" date="2022" name="Microbiol. Resour. Announc.">
        <title>Complete Genome Sequences of Thermus Strains Isolated from Senami Hot Spring in Japan.</title>
        <authorList>
            <person name="Miyazaki K."/>
        </authorList>
    </citation>
    <scope>NUCLEOTIDE SEQUENCE [LARGE SCALE GENOMIC DNA]</scope>
    <source>
        <strain evidence="1 2">SNM4-1</strain>
    </source>
</reference>
<evidence type="ECO:0008006" key="3">
    <source>
        <dbReference type="Google" id="ProtNLM"/>
    </source>
</evidence>
<organism evidence="1 2">
    <name type="scientific">Thermus brockianus</name>
    <dbReference type="NCBI Taxonomy" id="56956"/>
    <lineage>
        <taxon>Bacteria</taxon>
        <taxon>Thermotogati</taxon>
        <taxon>Deinococcota</taxon>
        <taxon>Deinococci</taxon>
        <taxon>Thermales</taxon>
        <taxon>Thermaceae</taxon>
        <taxon>Thermus</taxon>
    </lineage>
</organism>
<sequence>MGQQGLEVGDVEKGVHETAIPEIQLRRPNQALAHVGLQRREAPEQVEVHKEVKIAANLAS</sequence>
<dbReference type="Proteomes" id="UP000831120">
    <property type="component" value="Chromosome"/>
</dbReference>
<name>A0ABN6NEX9_THEBO</name>
<evidence type="ECO:0000313" key="2">
    <source>
        <dbReference type="Proteomes" id="UP000831120"/>
    </source>
</evidence>
<gene>
    <name evidence="1" type="ORF">TbrSNM41_09320</name>
</gene>
<protein>
    <recommendedName>
        <fullName evidence="3">Transposase</fullName>
    </recommendedName>
</protein>
<proteinExistence type="predicted"/>
<evidence type="ECO:0000313" key="1">
    <source>
        <dbReference type="EMBL" id="BDG16198.1"/>
    </source>
</evidence>